<dbReference type="Proteomes" id="UP000325785">
    <property type="component" value="Chromosome"/>
</dbReference>
<name>A0A0T5P5A4_9RHOB</name>
<evidence type="ECO:0000313" key="1">
    <source>
        <dbReference type="EMBL" id="KRS16363.1"/>
    </source>
</evidence>
<gene>
    <name evidence="2" type="ORF">RIdsm_04302</name>
    <name evidence="1" type="ORF">XM52_18695</name>
</gene>
<dbReference type="KEGG" id="rid:RIdsm_04302"/>
<evidence type="ECO:0000313" key="4">
    <source>
        <dbReference type="Proteomes" id="UP000325785"/>
    </source>
</evidence>
<accession>A0A0T5P5A4</accession>
<dbReference type="Proteomes" id="UP000051401">
    <property type="component" value="Unassembled WGS sequence"/>
</dbReference>
<protein>
    <submittedName>
        <fullName evidence="1">Uncharacterized protein</fullName>
    </submittedName>
</protein>
<reference evidence="2 4" key="2">
    <citation type="submission" date="2018-08" db="EMBL/GenBank/DDBJ databases">
        <title>Genetic Globetrotter - A new plasmid hitch-hiking vast phylogenetic and geographic distances.</title>
        <authorList>
            <person name="Vollmers J."/>
            <person name="Petersen J."/>
        </authorList>
    </citation>
    <scope>NUCLEOTIDE SEQUENCE [LARGE SCALE GENOMIC DNA]</scope>
    <source>
        <strain evidence="2 4">DSM 26383</strain>
    </source>
</reference>
<dbReference type="EMBL" id="CP031598">
    <property type="protein sequence ID" value="QEW28471.1"/>
    <property type="molecule type" value="Genomic_DNA"/>
</dbReference>
<organism evidence="1 3">
    <name type="scientific">Roseovarius indicus</name>
    <dbReference type="NCBI Taxonomy" id="540747"/>
    <lineage>
        <taxon>Bacteria</taxon>
        <taxon>Pseudomonadati</taxon>
        <taxon>Pseudomonadota</taxon>
        <taxon>Alphaproteobacteria</taxon>
        <taxon>Rhodobacterales</taxon>
        <taxon>Roseobacteraceae</taxon>
        <taxon>Roseovarius</taxon>
    </lineage>
</organism>
<dbReference type="OrthoDB" id="7866726at2"/>
<evidence type="ECO:0000313" key="2">
    <source>
        <dbReference type="EMBL" id="QEW28471.1"/>
    </source>
</evidence>
<dbReference type="RefSeq" id="WP_057818337.1">
    <property type="nucleotide sequence ID" value="NZ_CP031598.1"/>
</dbReference>
<reference evidence="1 3" key="1">
    <citation type="submission" date="2015-04" db="EMBL/GenBank/DDBJ databases">
        <title>The draft genome sequence of Roseovarius indicus B108T.</title>
        <authorList>
            <person name="Li G."/>
            <person name="Lai Q."/>
            <person name="Shao Z."/>
            <person name="Yan P."/>
        </authorList>
    </citation>
    <scope>NUCLEOTIDE SEQUENCE [LARGE SCALE GENOMIC DNA]</scope>
    <source>
        <strain evidence="1 3">B108</strain>
    </source>
</reference>
<dbReference type="AlphaFoldDB" id="A0A0T5P5A4"/>
<evidence type="ECO:0000313" key="3">
    <source>
        <dbReference type="Proteomes" id="UP000051401"/>
    </source>
</evidence>
<keyword evidence="3" id="KW-1185">Reference proteome</keyword>
<dbReference type="EMBL" id="LAXI01000014">
    <property type="protein sequence ID" value="KRS16363.1"/>
    <property type="molecule type" value="Genomic_DNA"/>
</dbReference>
<sequence length="97" mass="11366">MHTELKTRRRVLLVTYRRYLEAERALTVARQEMKAWFPAASRPLDTAIGQPGSRIRGIYDRRERAMLQLATAKAKLEQARRRLAAKRPAPLQLVWIR</sequence>
<dbReference type="PATRIC" id="fig|540747.5.peg.1492"/>
<proteinExistence type="predicted"/>